<keyword evidence="4" id="KW-1185">Reference proteome</keyword>
<evidence type="ECO:0000313" key="4">
    <source>
        <dbReference type="Proteomes" id="UP000799764"/>
    </source>
</evidence>
<evidence type="ECO:0000256" key="1">
    <source>
        <dbReference type="SAM" id="MobiDB-lite"/>
    </source>
</evidence>
<evidence type="ECO:0000256" key="2">
    <source>
        <dbReference type="SAM" id="Phobius"/>
    </source>
</evidence>
<feature type="transmembrane region" description="Helical" evidence="2">
    <location>
        <begin position="58"/>
        <end position="77"/>
    </location>
</feature>
<reference evidence="3" key="1">
    <citation type="journal article" date="2020" name="Stud. Mycol.">
        <title>101 Dothideomycetes genomes: a test case for predicting lifestyles and emergence of pathogens.</title>
        <authorList>
            <person name="Haridas S."/>
            <person name="Albert R."/>
            <person name="Binder M."/>
            <person name="Bloem J."/>
            <person name="Labutti K."/>
            <person name="Salamov A."/>
            <person name="Andreopoulos B."/>
            <person name="Baker S."/>
            <person name="Barry K."/>
            <person name="Bills G."/>
            <person name="Bluhm B."/>
            <person name="Cannon C."/>
            <person name="Castanera R."/>
            <person name="Culley D."/>
            <person name="Daum C."/>
            <person name="Ezra D."/>
            <person name="Gonzalez J."/>
            <person name="Henrissat B."/>
            <person name="Kuo A."/>
            <person name="Liang C."/>
            <person name="Lipzen A."/>
            <person name="Lutzoni F."/>
            <person name="Magnuson J."/>
            <person name="Mondo S."/>
            <person name="Nolan M."/>
            <person name="Ohm R."/>
            <person name="Pangilinan J."/>
            <person name="Park H.-J."/>
            <person name="Ramirez L."/>
            <person name="Alfaro M."/>
            <person name="Sun H."/>
            <person name="Tritt A."/>
            <person name="Yoshinaga Y."/>
            <person name="Zwiers L.-H."/>
            <person name="Turgeon B."/>
            <person name="Goodwin S."/>
            <person name="Spatafora J."/>
            <person name="Crous P."/>
            <person name="Grigoriev I."/>
        </authorList>
    </citation>
    <scope>NUCLEOTIDE SEQUENCE</scope>
    <source>
        <strain evidence="3">CBS 690.94</strain>
    </source>
</reference>
<keyword evidence="2" id="KW-0812">Transmembrane</keyword>
<accession>A0A9P4U9V0</accession>
<feature type="region of interest" description="Disordered" evidence="1">
    <location>
        <begin position="1"/>
        <end position="49"/>
    </location>
</feature>
<keyword evidence="2" id="KW-1133">Transmembrane helix</keyword>
<proteinExistence type="predicted"/>
<name>A0A9P4U9V0_9PLEO</name>
<dbReference type="EMBL" id="MU001505">
    <property type="protein sequence ID" value="KAF2441457.1"/>
    <property type="molecule type" value="Genomic_DNA"/>
</dbReference>
<feature type="compositionally biased region" description="Basic and acidic residues" evidence="1">
    <location>
        <begin position="35"/>
        <end position="49"/>
    </location>
</feature>
<organism evidence="3 4">
    <name type="scientific">Karstenula rhodostoma CBS 690.94</name>
    <dbReference type="NCBI Taxonomy" id="1392251"/>
    <lineage>
        <taxon>Eukaryota</taxon>
        <taxon>Fungi</taxon>
        <taxon>Dikarya</taxon>
        <taxon>Ascomycota</taxon>
        <taxon>Pezizomycotina</taxon>
        <taxon>Dothideomycetes</taxon>
        <taxon>Pleosporomycetidae</taxon>
        <taxon>Pleosporales</taxon>
        <taxon>Massarineae</taxon>
        <taxon>Didymosphaeriaceae</taxon>
        <taxon>Karstenula</taxon>
    </lineage>
</organism>
<feature type="compositionally biased region" description="Polar residues" evidence="1">
    <location>
        <begin position="15"/>
        <end position="32"/>
    </location>
</feature>
<sequence>MRGDISSEARAKTRNYPSQQTRCLNSTMSSSPLLRAHEPPHEPIGESDKRMSSLRDKLVYFFSTRTFHYSVLLLVALDVGCMFAGTQTKC</sequence>
<feature type="compositionally biased region" description="Basic and acidic residues" evidence="1">
    <location>
        <begin position="1"/>
        <end position="11"/>
    </location>
</feature>
<keyword evidence="2" id="KW-0472">Membrane</keyword>
<protein>
    <submittedName>
        <fullName evidence="3">Uncharacterized protein</fullName>
    </submittedName>
</protein>
<dbReference type="Proteomes" id="UP000799764">
    <property type="component" value="Unassembled WGS sequence"/>
</dbReference>
<evidence type="ECO:0000313" key="3">
    <source>
        <dbReference type="EMBL" id="KAF2441457.1"/>
    </source>
</evidence>
<comment type="caution">
    <text evidence="3">The sequence shown here is derived from an EMBL/GenBank/DDBJ whole genome shotgun (WGS) entry which is preliminary data.</text>
</comment>
<dbReference type="AlphaFoldDB" id="A0A9P4U9V0"/>
<gene>
    <name evidence="3" type="ORF">P171DRAFT_72446</name>
</gene>